<dbReference type="GO" id="GO:0016603">
    <property type="term" value="F:glutaminyl-peptide cyclotransferase activity"/>
    <property type="evidence" value="ECO:0007669"/>
    <property type="project" value="InterPro"/>
</dbReference>
<organism evidence="2 3">
    <name type="scientific">Pseudohalioglobus sediminis</name>
    <dbReference type="NCBI Taxonomy" id="2606449"/>
    <lineage>
        <taxon>Bacteria</taxon>
        <taxon>Pseudomonadati</taxon>
        <taxon>Pseudomonadota</taxon>
        <taxon>Gammaproteobacteria</taxon>
        <taxon>Cellvibrionales</taxon>
        <taxon>Halieaceae</taxon>
        <taxon>Pseudohalioglobus</taxon>
    </lineage>
</organism>
<feature type="chain" id="PRO_5022870247" evidence="1">
    <location>
        <begin position="20"/>
        <end position="259"/>
    </location>
</feature>
<dbReference type="Gene3D" id="2.130.10.10">
    <property type="entry name" value="YVTN repeat-like/Quinoprotein amine dehydrogenase"/>
    <property type="match status" value="1"/>
</dbReference>
<name>A0A5B0X1W9_9GAMM</name>
<dbReference type="PANTHER" id="PTHR31270">
    <property type="entry name" value="GLUTAMINYL-PEPTIDE CYCLOTRANSFERASE"/>
    <property type="match status" value="1"/>
</dbReference>
<protein>
    <submittedName>
        <fullName evidence="2">Glutaminyl-peptide cyclotransferase</fullName>
    </submittedName>
</protein>
<dbReference type="SUPFAM" id="SSF50969">
    <property type="entry name" value="YVTN repeat-like/Quinoprotein amine dehydrogenase"/>
    <property type="match status" value="1"/>
</dbReference>
<evidence type="ECO:0000313" key="2">
    <source>
        <dbReference type="EMBL" id="KAA1193263.1"/>
    </source>
</evidence>
<evidence type="ECO:0000256" key="1">
    <source>
        <dbReference type="SAM" id="SignalP"/>
    </source>
</evidence>
<evidence type="ECO:0000313" key="3">
    <source>
        <dbReference type="Proteomes" id="UP000323708"/>
    </source>
</evidence>
<sequence length="259" mass="29618">MRRAPLILLCLLLSLPAAAVEQYGYRVLERKPHDRANFVQGLEIQDGKLYVSSGNYGQSRLMRYDFASGELEVSKRLHPRLFAEGLTLFGNSIYQLTWRERLLLVFDRDTMEPLRTHPLPGEGWGLTNNGEHLIYSDGSDRLFFLDPATQQFARTVTVTENGRPLRRINELEWIDGKIWANVWQTERVVVIDPDTGVVTASIDLRDLLATSDRRGDTDVLNGIARDPVDGAIWVTGKRWPWLYRIELVSKNRPPSAESR</sequence>
<keyword evidence="2" id="KW-0808">Transferase</keyword>
<keyword evidence="1" id="KW-0732">Signal</keyword>
<gene>
    <name evidence="2" type="ORF">F0M18_05330</name>
</gene>
<reference evidence="2 3" key="1">
    <citation type="submission" date="2019-09" db="EMBL/GenBank/DDBJ databases">
        <authorList>
            <person name="Chen X.-Y."/>
        </authorList>
    </citation>
    <scope>NUCLEOTIDE SEQUENCE [LARGE SCALE GENOMIC DNA]</scope>
    <source>
        <strain evidence="2 3">NY5</strain>
    </source>
</reference>
<proteinExistence type="predicted"/>
<dbReference type="Proteomes" id="UP000323708">
    <property type="component" value="Unassembled WGS sequence"/>
</dbReference>
<dbReference type="EMBL" id="VTUX01000002">
    <property type="protein sequence ID" value="KAA1193263.1"/>
    <property type="molecule type" value="Genomic_DNA"/>
</dbReference>
<dbReference type="InterPro" id="IPR011044">
    <property type="entry name" value="Quino_amine_DH_bsu"/>
</dbReference>
<dbReference type="InterPro" id="IPR015943">
    <property type="entry name" value="WD40/YVTN_repeat-like_dom_sf"/>
</dbReference>
<dbReference type="Pfam" id="PF05096">
    <property type="entry name" value="Glu_cyclase_2"/>
    <property type="match status" value="1"/>
</dbReference>
<dbReference type="InterPro" id="IPR007788">
    <property type="entry name" value="QCT"/>
</dbReference>
<dbReference type="PANTHER" id="PTHR31270:SF1">
    <property type="entry name" value="GLUTAMINYL-PEPTIDE CYCLOTRANSFERASE"/>
    <property type="match status" value="1"/>
</dbReference>
<dbReference type="RefSeq" id="WP_149610370.1">
    <property type="nucleotide sequence ID" value="NZ_VTUX01000002.1"/>
</dbReference>
<feature type="signal peptide" evidence="1">
    <location>
        <begin position="1"/>
        <end position="19"/>
    </location>
</feature>
<accession>A0A5B0X1W9</accession>
<comment type="caution">
    <text evidence="2">The sequence shown here is derived from an EMBL/GenBank/DDBJ whole genome shotgun (WGS) entry which is preliminary data.</text>
</comment>
<keyword evidence="3" id="KW-1185">Reference proteome</keyword>
<dbReference type="AlphaFoldDB" id="A0A5B0X1W9"/>